<dbReference type="OrthoDB" id="360650at2759"/>
<dbReference type="VEuPathDB" id="PlasmoDB:PKNOH_S140271400"/>
<dbReference type="Proteomes" id="UP000195012">
    <property type="component" value="Unassembled WGS sequence"/>
</dbReference>
<evidence type="ECO:0000313" key="2">
    <source>
        <dbReference type="EMBL" id="OTN63785.1"/>
    </source>
</evidence>
<name>A0A1Y3DK23_PLAKN</name>
<comment type="caution">
    <text evidence="2">The sequence shown here is derived from an EMBL/GenBank/DDBJ whole genome shotgun (WGS) entry which is preliminary data.</text>
</comment>
<dbReference type="AlphaFoldDB" id="A0A1Y3DK23"/>
<sequence length="291" mass="31111">MARGLNIVKAKLPKAPTGRRPIGYRGNHQHGKSLYDPVYPTTKIPASLVPRYPIDWRNGGRFLLCVGLRRIENRIIKRMKESQDFNRPECKTCNHDCIATYNRCLCAWYCKNKFKHLYQCDELLLQYKGETKTDKPLFTAPRWVANRNSDKGIQYEFNEKTRRFENVQGEEDMYKLFYKKLRYGADSTEHEGKEGNSIAGGTSGGSAIGESAIGGSAIGGSAIGGSAIGGSAIGGSAIGGSAIGGSAIGGSAIGGSAIGGSAIGGSAIGIPAEEEQLSGSDSDMTDSDEEG</sequence>
<protein>
    <submittedName>
        <fullName evidence="2">Uncharacterized protein</fullName>
    </submittedName>
</protein>
<reference evidence="2 3" key="1">
    <citation type="submission" date="2017-05" db="EMBL/GenBank/DDBJ databases">
        <title>PacBio assembly of a Plasmodium knowlesi genome sequence with Hi-C correction and manual annotation of the SICAvar gene family.</title>
        <authorList>
            <person name="Lapp S.A."/>
            <person name="Geraldo J.A."/>
            <person name="Chien J.-T."/>
            <person name="Ay F."/>
            <person name="Pakala S.B."/>
            <person name="Batugedara G."/>
            <person name="Humphrey J.C."/>
            <person name="Debarry J.D."/>
            <person name="Le Roch K.G."/>
            <person name="Galinski M.R."/>
            <person name="Kissinger J.C."/>
        </authorList>
    </citation>
    <scope>NUCLEOTIDE SEQUENCE [LARGE SCALE GENOMIC DNA]</scope>
    <source>
        <strain evidence="3">Malayan Strain Pk1 (A+)</strain>
    </source>
</reference>
<gene>
    <name evidence="2" type="ORF">PKNOH_S140271400</name>
</gene>
<organism evidence="2 3">
    <name type="scientific">Plasmodium knowlesi</name>
    <dbReference type="NCBI Taxonomy" id="5850"/>
    <lineage>
        <taxon>Eukaryota</taxon>
        <taxon>Sar</taxon>
        <taxon>Alveolata</taxon>
        <taxon>Apicomplexa</taxon>
        <taxon>Aconoidasida</taxon>
        <taxon>Haemosporida</taxon>
        <taxon>Plasmodiidae</taxon>
        <taxon>Plasmodium</taxon>
        <taxon>Plasmodium (Plasmodium)</taxon>
    </lineage>
</organism>
<dbReference type="eggNOG" id="ENOG502SR0Q">
    <property type="taxonomic scope" value="Eukaryota"/>
</dbReference>
<evidence type="ECO:0000256" key="1">
    <source>
        <dbReference type="SAM" id="MobiDB-lite"/>
    </source>
</evidence>
<dbReference type="EMBL" id="NETL01000028">
    <property type="protein sequence ID" value="OTN63785.1"/>
    <property type="molecule type" value="Genomic_DNA"/>
</dbReference>
<dbReference type="VEuPathDB" id="PlasmoDB:PKNH_1453200"/>
<proteinExistence type="predicted"/>
<accession>A0A1Y3DK23</accession>
<dbReference type="VEuPathDB" id="PlasmoDB:PKA1H_140058900"/>
<evidence type="ECO:0000313" key="3">
    <source>
        <dbReference type="Proteomes" id="UP000195012"/>
    </source>
</evidence>
<feature type="region of interest" description="Disordered" evidence="1">
    <location>
        <begin position="264"/>
        <end position="291"/>
    </location>
</feature>